<protein>
    <submittedName>
        <fullName evidence="1">Uncharacterized protein</fullName>
    </submittedName>
</protein>
<accession>A0A9W6DUR1</accession>
<organism evidence="1 2">
    <name type="scientific">Aspergillus brasiliensis</name>
    <dbReference type="NCBI Taxonomy" id="319629"/>
    <lineage>
        <taxon>Eukaryota</taxon>
        <taxon>Fungi</taxon>
        <taxon>Dikarya</taxon>
        <taxon>Ascomycota</taxon>
        <taxon>Pezizomycotina</taxon>
        <taxon>Eurotiomycetes</taxon>
        <taxon>Eurotiomycetidae</taxon>
        <taxon>Eurotiales</taxon>
        <taxon>Aspergillaceae</taxon>
        <taxon>Aspergillus</taxon>
        <taxon>Aspergillus subgen. Circumdati</taxon>
    </lineage>
</organism>
<dbReference type="AlphaFoldDB" id="A0A9W6DUR1"/>
<feature type="non-terminal residue" evidence="1">
    <location>
        <position position="152"/>
    </location>
</feature>
<feature type="non-terminal residue" evidence="1">
    <location>
        <position position="1"/>
    </location>
</feature>
<dbReference type="CDD" id="cd14688">
    <property type="entry name" value="bZIP_YAP"/>
    <property type="match status" value="1"/>
</dbReference>
<sequence length="152" mass="16663">QRAYRSRKEATLSTLKGRVDQLETIVEKINKTFLGFTDDLMKLGVLTNRPDLAQHLYHTIQQSLTLTHRAISVADDEGINVDTADTDAYVSEAGANTEVPVNTAGQNEDSAITTPDVAEIQSPGLSQLIAERIDDWETLGLISHPMTRIGTD</sequence>
<gene>
    <name evidence="1" type="ORF">AbraCBS73388_012031</name>
</gene>
<proteinExistence type="predicted"/>
<name>A0A9W6DUR1_9EURO</name>
<dbReference type="EMBL" id="BROQ01000998">
    <property type="protein sequence ID" value="GKZ28161.1"/>
    <property type="molecule type" value="Genomic_DNA"/>
</dbReference>
<dbReference type="PANTHER" id="PTHR40618">
    <property type="entry name" value="B-ZIP TRANSCRIPTION FACTOR (EUROFUNG)-RELATED"/>
    <property type="match status" value="1"/>
</dbReference>
<evidence type="ECO:0000313" key="1">
    <source>
        <dbReference type="EMBL" id="GKZ28161.1"/>
    </source>
</evidence>
<dbReference type="Proteomes" id="UP001143548">
    <property type="component" value="Unassembled WGS sequence"/>
</dbReference>
<reference evidence="1" key="1">
    <citation type="submission" date="2022-07" db="EMBL/GenBank/DDBJ databases">
        <title>Taxonomy of Aspergillus series Nigri: significant species reduction supported by multi-species coalescent approaches.</title>
        <authorList>
            <person name="Bian C."/>
            <person name="Kusuya Y."/>
            <person name="Sklenar F."/>
            <person name="D'hooge E."/>
            <person name="Yaguchi T."/>
            <person name="Takahashi H."/>
            <person name="Hubka V."/>
        </authorList>
    </citation>
    <scope>NUCLEOTIDE SEQUENCE</scope>
    <source>
        <strain evidence="1">CBS 733.88</strain>
    </source>
</reference>
<comment type="caution">
    <text evidence="1">The sequence shown here is derived from an EMBL/GenBank/DDBJ whole genome shotgun (WGS) entry which is preliminary data.</text>
</comment>
<dbReference type="PANTHER" id="PTHR40618:SF1">
    <property type="entry name" value="B-ZIP TRANSCRIPTION FACTOR (EUROFUNG)"/>
    <property type="match status" value="1"/>
</dbReference>
<evidence type="ECO:0000313" key="2">
    <source>
        <dbReference type="Proteomes" id="UP001143548"/>
    </source>
</evidence>